<comment type="caution">
    <text evidence="1">The sequence shown here is derived from an EMBL/GenBank/DDBJ whole genome shotgun (WGS) entry which is preliminary data.</text>
</comment>
<evidence type="ECO:0000313" key="2">
    <source>
        <dbReference type="Proteomes" id="UP000649617"/>
    </source>
</evidence>
<dbReference type="EMBL" id="CAJNIZ010018272">
    <property type="protein sequence ID" value="CAE7408178.1"/>
    <property type="molecule type" value="Genomic_DNA"/>
</dbReference>
<accession>A0A812QXV9</accession>
<evidence type="ECO:0000313" key="1">
    <source>
        <dbReference type="EMBL" id="CAE7408178.1"/>
    </source>
</evidence>
<protein>
    <submittedName>
        <fullName evidence="1">Uncharacterized protein</fullName>
    </submittedName>
</protein>
<proteinExistence type="predicted"/>
<dbReference type="Proteomes" id="UP000649617">
    <property type="component" value="Unassembled WGS sequence"/>
</dbReference>
<reference evidence="1" key="1">
    <citation type="submission" date="2021-02" db="EMBL/GenBank/DDBJ databases">
        <authorList>
            <person name="Dougan E. K."/>
            <person name="Rhodes N."/>
            <person name="Thang M."/>
            <person name="Chan C."/>
        </authorList>
    </citation>
    <scope>NUCLEOTIDE SEQUENCE</scope>
</reference>
<sequence length="201" mass="22221">SHDYMALNESDALKLYLGSIAPALRVDEIDDSDLELVITMNKDDQLQRVLGLLARLVCGPWADESALYSGYDEPRGWENDWGHYLEKFLTTWSTLVHDFGVWHAARVSSAGRVAALGNCLGGVNCSSAAALCLMMALEGFTLAEALQASVFTHKLRLCPRQTFCWLFCCLNMYTKELPLGGVMGLEDELRSAGQSTFQCSR</sequence>
<feature type="non-terminal residue" evidence="1">
    <location>
        <position position="1"/>
    </location>
</feature>
<gene>
    <name evidence="1" type="ORF">SPIL2461_LOCUS10069</name>
</gene>
<organism evidence="1 2">
    <name type="scientific">Symbiodinium pilosum</name>
    <name type="common">Dinoflagellate</name>
    <dbReference type="NCBI Taxonomy" id="2952"/>
    <lineage>
        <taxon>Eukaryota</taxon>
        <taxon>Sar</taxon>
        <taxon>Alveolata</taxon>
        <taxon>Dinophyceae</taxon>
        <taxon>Suessiales</taxon>
        <taxon>Symbiodiniaceae</taxon>
        <taxon>Symbiodinium</taxon>
    </lineage>
</organism>
<name>A0A812QXV9_SYMPI</name>
<keyword evidence="2" id="KW-1185">Reference proteome</keyword>
<dbReference type="AlphaFoldDB" id="A0A812QXV9"/>